<dbReference type="InterPro" id="IPR034733">
    <property type="entry name" value="AcCoA_carboxyl_beta"/>
</dbReference>
<dbReference type="PANTHER" id="PTHR43842">
    <property type="entry name" value="PROPIONYL-COA CARBOXYLASE BETA CHAIN"/>
    <property type="match status" value="1"/>
</dbReference>
<dbReference type="PROSITE" id="PS50989">
    <property type="entry name" value="COA_CT_CTER"/>
    <property type="match status" value="1"/>
</dbReference>
<evidence type="ECO:0000256" key="1">
    <source>
        <dbReference type="SAM" id="MobiDB-lite"/>
    </source>
</evidence>
<sequence length="210" mass="22641">MIRALVDEGNYFEVQPLWGTPISVGWGRLGGRTVGFVANNPARRAGALDTPAAIKATDFLGIADTFGHPVIFLLDNPGVLAGSQAERSGVLKWGGRMYLAGRNLRTPKISVLIRKGFGFGLVTMAHMPHDRQTLTLALPSANIASMPAQSGGKTANLDDDTREKMERAQRGGPYGLADRLGVDEVVHPAELRNALIHGLTISAQRPRPRW</sequence>
<protein>
    <submittedName>
        <fullName evidence="3">Unannotated protein</fullName>
    </submittedName>
</protein>
<organism evidence="3">
    <name type="scientific">freshwater metagenome</name>
    <dbReference type="NCBI Taxonomy" id="449393"/>
    <lineage>
        <taxon>unclassified sequences</taxon>
        <taxon>metagenomes</taxon>
        <taxon>ecological metagenomes</taxon>
    </lineage>
</organism>
<dbReference type="GO" id="GO:0004658">
    <property type="term" value="F:propionyl-CoA carboxylase activity"/>
    <property type="evidence" value="ECO:0007669"/>
    <property type="project" value="TreeGrafter"/>
</dbReference>
<evidence type="ECO:0000259" key="2">
    <source>
        <dbReference type="PROSITE" id="PS50989"/>
    </source>
</evidence>
<proteinExistence type="predicted"/>
<dbReference type="AlphaFoldDB" id="A0A6J7AI43"/>
<dbReference type="Pfam" id="PF01039">
    <property type="entry name" value="Carboxyl_trans"/>
    <property type="match status" value="1"/>
</dbReference>
<reference evidence="3" key="1">
    <citation type="submission" date="2020-05" db="EMBL/GenBank/DDBJ databases">
        <authorList>
            <person name="Chiriac C."/>
            <person name="Salcher M."/>
            <person name="Ghai R."/>
            <person name="Kavagutti S V."/>
        </authorList>
    </citation>
    <scope>NUCLEOTIDE SEQUENCE</scope>
</reference>
<dbReference type="EMBL" id="CAFAAV010000206">
    <property type="protein sequence ID" value="CAB4832270.1"/>
    <property type="molecule type" value="Genomic_DNA"/>
</dbReference>
<feature type="region of interest" description="Disordered" evidence="1">
    <location>
        <begin position="147"/>
        <end position="167"/>
    </location>
</feature>
<dbReference type="InterPro" id="IPR029045">
    <property type="entry name" value="ClpP/crotonase-like_dom_sf"/>
</dbReference>
<evidence type="ECO:0000313" key="3">
    <source>
        <dbReference type="EMBL" id="CAB4832270.1"/>
    </source>
</evidence>
<dbReference type="InterPro" id="IPR051047">
    <property type="entry name" value="AccD/PCCB"/>
</dbReference>
<feature type="domain" description="CoA carboxyltransferase C-terminal" evidence="2">
    <location>
        <begin position="1"/>
        <end position="210"/>
    </location>
</feature>
<dbReference type="PANTHER" id="PTHR43842:SF2">
    <property type="entry name" value="PROPIONYL-COA CARBOXYLASE BETA CHAIN, MITOCHONDRIAL"/>
    <property type="match status" value="1"/>
</dbReference>
<dbReference type="Gene3D" id="3.90.226.10">
    <property type="entry name" value="2-enoyl-CoA Hydratase, Chain A, domain 1"/>
    <property type="match status" value="1"/>
</dbReference>
<gene>
    <name evidence="3" type="ORF">UFOPK3099_02222</name>
</gene>
<dbReference type="SUPFAM" id="SSF52096">
    <property type="entry name" value="ClpP/crotonase"/>
    <property type="match status" value="1"/>
</dbReference>
<accession>A0A6J7AI43</accession>
<name>A0A6J7AI43_9ZZZZ</name>
<dbReference type="InterPro" id="IPR011763">
    <property type="entry name" value="COA_CT_C"/>
</dbReference>